<dbReference type="Pfam" id="PF14244">
    <property type="entry name" value="Retrotran_gag_3"/>
    <property type="match status" value="1"/>
</dbReference>
<dbReference type="SUPFAM" id="SSF56672">
    <property type="entry name" value="DNA/RNA polymerases"/>
    <property type="match status" value="1"/>
</dbReference>
<dbReference type="EMBL" id="BQNB010011998">
    <property type="protein sequence ID" value="GJS97878.1"/>
    <property type="molecule type" value="Genomic_DNA"/>
</dbReference>
<gene>
    <name evidence="5" type="ORF">Tco_0819048</name>
</gene>
<protein>
    <submittedName>
        <fullName evidence="5">Ribonuclease H-like domain-containing protein</fullName>
    </submittedName>
</protein>
<dbReference type="InterPro" id="IPR029472">
    <property type="entry name" value="Copia-like_N"/>
</dbReference>
<feature type="transmembrane region" description="Helical" evidence="2">
    <location>
        <begin position="533"/>
        <end position="559"/>
    </location>
</feature>
<keyword evidence="2" id="KW-0472">Membrane</keyword>
<reference evidence="5" key="2">
    <citation type="submission" date="2022-01" db="EMBL/GenBank/DDBJ databases">
        <authorList>
            <person name="Yamashiro T."/>
            <person name="Shiraishi A."/>
            <person name="Satake H."/>
            <person name="Nakayama K."/>
        </authorList>
    </citation>
    <scope>NUCLEOTIDE SEQUENCE</scope>
</reference>
<proteinExistence type="predicted"/>
<evidence type="ECO:0000313" key="5">
    <source>
        <dbReference type="EMBL" id="GJS97878.1"/>
    </source>
</evidence>
<feature type="domain" description="Reverse transcriptase Ty1/copia-type" evidence="3">
    <location>
        <begin position="723"/>
        <end position="824"/>
    </location>
</feature>
<keyword evidence="6" id="KW-1185">Reference proteome</keyword>
<feature type="transmembrane region" description="Helical" evidence="2">
    <location>
        <begin position="279"/>
        <end position="301"/>
    </location>
</feature>
<feature type="domain" description="Retrotransposon Copia-like N-terminal" evidence="4">
    <location>
        <begin position="2"/>
        <end position="37"/>
    </location>
</feature>
<dbReference type="InterPro" id="IPR043502">
    <property type="entry name" value="DNA/RNA_pol_sf"/>
</dbReference>
<name>A0ABQ5AA19_9ASTR</name>
<comment type="caution">
    <text evidence="5">The sequence shown here is derived from an EMBL/GenBank/DDBJ whole genome shotgun (WGS) entry which is preliminary data.</text>
</comment>
<feature type="region of interest" description="Disordered" evidence="1">
    <location>
        <begin position="196"/>
        <end position="244"/>
    </location>
</feature>
<dbReference type="Proteomes" id="UP001151760">
    <property type="component" value="Unassembled WGS sequence"/>
</dbReference>
<dbReference type="PANTHER" id="PTHR37610">
    <property type="entry name" value="CCHC-TYPE DOMAIN-CONTAINING PROTEIN"/>
    <property type="match status" value="1"/>
</dbReference>
<feature type="compositionally biased region" description="Polar residues" evidence="1">
    <location>
        <begin position="1042"/>
        <end position="1053"/>
    </location>
</feature>
<dbReference type="CDD" id="cd09272">
    <property type="entry name" value="RNase_HI_RT_Ty1"/>
    <property type="match status" value="1"/>
</dbReference>
<reference evidence="5" key="1">
    <citation type="journal article" date="2022" name="Int. J. Mol. Sci.">
        <title>Draft Genome of Tanacetum Coccineum: Genomic Comparison of Closely Related Tanacetum-Family Plants.</title>
        <authorList>
            <person name="Yamashiro T."/>
            <person name="Shiraishi A."/>
            <person name="Nakayama K."/>
            <person name="Satake H."/>
        </authorList>
    </citation>
    <scope>NUCLEOTIDE SEQUENCE</scope>
</reference>
<evidence type="ECO:0000256" key="1">
    <source>
        <dbReference type="SAM" id="MobiDB-lite"/>
    </source>
</evidence>
<feature type="region of interest" description="Disordered" evidence="1">
    <location>
        <begin position="1023"/>
        <end position="1055"/>
    </location>
</feature>
<keyword evidence="2" id="KW-1133">Transmembrane helix</keyword>
<evidence type="ECO:0000313" key="6">
    <source>
        <dbReference type="Proteomes" id="UP001151760"/>
    </source>
</evidence>
<dbReference type="PANTHER" id="PTHR37610:SF78">
    <property type="entry name" value="GAG-POLYPEPTIDE OF LTR COPIA-TYPE-RELATED"/>
    <property type="match status" value="1"/>
</dbReference>
<accession>A0ABQ5AA19</accession>
<dbReference type="Pfam" id="PF07727">
    <property type="entry name" value="RVT_2"/>
    <property type="match status" value="1"/>
</dbReference>
<keyword evidence="2" id="KW-0812">Transmembrane</keyword>
<organism evidence="5 6">
    <name type="scientific">Tanacetum coccineum</name>
    <dbReference type="NCBI Taxonomy" id="301880"/>
    <lineage>
        <taxon>Eukaryota</taxon>
        <taxon>Viridiplantae</taxon>
        <taxon>Streptophyta</taxon>
        <taxon>Embryophyta</taxon>
        <taxon>Tracheophyta</taxon>
        <taxon>Spermatophyta</taxon>
        <taxon>Magnoliopsida</taxon>
        <taxon>eudicotyledons</taxon>
        <taxon>Gunneridae</taxon>
        <taxon>Pentapetalae</taxon>
        <taxon>asterids</taxon>
        <taxon>campanulids</taxon>
        <taxon>Asterales</taxon>
        <taxon>Asteraceae</taxon>
        <taxon>Asteroideae</taxon>
        <taxon>Anthemideae</taxon>
        <taxon>Anthemidinae</taxon>
        <taxon>Tanacetum</taxon>
    </lineage>
</organism>
<evidence type="ECO:0000259" key="3">
    <source>
        <dbReference type="Pfam" id="PF07727"/>
    </source>
</evidence>
<dbReference type="InterPro" id="IPR013103">
    <property type="entry name" value="RVT_2"/>
</dbReference>
<sequence length="1147" mass="130780">MVSIKLKGTENYQVWSCAMLLALEGKNKTGFIDGSCKRSNTDEVLGRQWDRVNAVVLGWILNSISEELFLGQIFSKRAKHVWEELKETYDKVDGSIIFDLHHQIHTLKKNGSSIADYYHKLNALWKQFDAMIELPRCVCNASEDFKKHNQLMKLMQFLMGLDDSYMLIRSSILSREVLPDVRSAYATISSEESHRVASSSVSSSTQRSQASTFVSNVPNRNNFQRNNQNFSNGPRPNNLNNNRQSGGSSLVCENYGFNGHTIDRCFKIIGYPADFEKKILINLLMGKIFLIIILLELVHLLDLQMNKWLLLFLSSKKNKIRKNVQANMAWANQHMTYTDKELDNILDISHLKIKVGHPSGTEDFIYKIENLKLSNGLTLYDVLVIPEYCVTLISVHKLAKENKVVVAFDENKLGHPADPVLNVLKKSLQFDNNDKNLYYEICQRAKQTREPFALSDHVSSSLGELVHLNLWAPYKVTSFEGFRLSSSVLNGKSPYEMIYKKCPTLSHLRVFGCLCFATIVNNSDKFGSRYEKCVMIGVLVAALLSLVETLSLLIFQLILKNDADSNDNVFATQDERVTTIKENIFSEGNLDQNPNSSPHGVQNLRRSYRQSVFSRNYNDFVVDSKVKYGIEKYVGYSKLNTENYCFVTQLNKNHEPNSFLEASKYPHWTDSMNQEMNALLRNETWEIVELPKGRKVIGSKWIYKIKYQSSGEIDRFKARLMAQDLEETVYMKPPEGYFPSDNKVCRLKKSLYGLKQTPRQWNVKLTSTLMENGFIQSKSDYSLKSTGIWSNVYVDDIIITGNSVSETEKFKVNLKLKYVLDLLSEYGMLACKPAKTPLMSKLVVSNEACEKDPLLDNITDYQKLMRKMIYLINTRPDISYDVHCFSQFMHSPLKSHLKIAFKILRYLKSCPGLGIHIVKTSGMSLNAYTDADWANKKQNTLSKSSTKAGYRALASVTCEVIWILKILKDLNIENVSPVSLHCDSVVKTIKIDSAKQIADILTKRLDTLQDKVLVEKLGQQSEWATQSPSKPLKPNQIIPDQASYSSPKGSQGSERAMKFQTAMRRQPSKQQSADFISEIYMTVRVDIERAPYPNGSDGSGRAHYINPKEDKTLDSIKRDTSLNRWTITNTYATSLSRELRSDVSKEY</sequence>
<evidence type="ECO:0000259" key="4">
    <source>
        <dbReference type="Pfam" id="PF14244"/>
    </source>
</evidence>
<evidence type="ECO:0000256" key="2">
    <source>
        <dbReference type="SAM" id="Phobius"/>
    </source>
</evidence>